<dbReference type="Proteomes" id="UP000030106">
    <property type="component" value="Unassembled WGS sequence"/>
</dbReference>
<dbReference type="InterPro" id="IPR000109">
    <property type="entry name" value="POT_fam"/>
</dbReference>
<comment type="subcellular location">
    <subcellularLocation>
        <location evidence="1">Cell membrane</location>
        <topology evidence="1">Multi-pass membrane protein</topology>
    </subcellularLocation>
    <subcellularLocation>
        <location evidence="8">Membrane</location>
        <topology evidence="8">Multi-pass membrane protein</topology>
    </subcellularLocation>
</comment>
<evidence type="ECO:0000256" key="4">
    <source>
        <dbReference type="ARBA" id="ARBA00022475"/>
    </source>
</evidence>
<comment type="similarity">
    <text evidence="2">Belongs to the GST superfamily.</text>
</comment>
<dbReference type="InterPro" id="IPR036259">
    <property type="entry name" value="MFS_trans_sf"/>
</dbReference>
<dbReference type="CDD" id="cd03188">
    <property type="entry name" value="GST_C_Beta"/>
    <property type="match status" value="1"/>
</dbReference>
<dbReference type="GO" id="GO:1904680">
    <property type="term" value="F:peptide transmembrane transporter activity"/>
    <property type="evidence" value="ECO:0007669"/>
    <property type="project" value="InterPro"/>
</dbReference>
<feature type="transmembrane region" description="Helical" evidence="9">
    <location>
        <begin position="303"/>
        <end position="324"/>
    </location>
</feature>
<evidence type="ECO:0000259" key="10">
    <source>
        <dbReference type="PROSITE" id="PS50404"/>
    </source>
</evidence>
<dbReference type="InterPro" id="IPR004045">
    <property type="entry name" value="Glutathione_S-Trfase_N"/>
</dbReference>
<dbReference type="Gene3D" id="1.20.1250.20">
    <property type="entry name" value="MFS general substrate transporter like domains"/>
    <property type="match status" value="1"/>
</dbReference>
<evidence type="ECO:0000259" key="12">
    <source>
        <dbReference type="PROSITE" id="PS50850"/>
    </source>
</evidence>
<dbReference type="CDD" id="cd17346">
    <property type="entry name" value="MFS_DtpA_like"/>
    <property type="match status" value="1"/>
</dbReference>
<dbReference type="Gene3D" id="3.40.30.10">
    <property type="entry name" value="Glutaredoxin"/>
    <property type="match status" value="1"/>
</dbReference>
<keyword evidence="7 9" id="KW-0472">Membrane</keyword>
<dbReference type="PANTHER" id="PTHR44051:SF8">
    <property type="entry name" value="GLUTATHIONE S-TRANSFERASE GSTA"/>
    <property type="match status" value="1"/>
</dbReference>
<dbReference type="Pfam" id="PF00043">
    <property type="entry name" value="GST_C"/>
    <property type="match status" value="1"/>
</dbReference>
<evidence type="ECO:0000313" key="13">
    <source>
        <dbReference type="EMBL" id="KGQ13170.1"/>
    </source>
</evidence>
<organism evidence="13 14">
    <name type="scientific">Beauveria bassiana D1-5</name>
    <dbReference type="NCBI Taxonomy" id="1245745"/>
    <lineage>
        <taxon>Eukaryota</taxon>
        <taxon>Fungi</taxon>
        <taxon>Dikarya</taxon>
        <taxon>Ascomycota</taxon>
        <taxon>Pezizomycotina</taxon>
        <taxon>Sordariomycetes</taxon>
        <taxon>Hypocreomycetidae</taxon>
        <taxon>Hypocreales</taxon>
        <taxon>Cordycipitaceae</taxon>
        <taxon>Beauveria</taxon>
    </lineage>
</organism>
<comment type="caution">
    <text evidence="13">The sequence shown here is derived from an EMBL/GenBank/DDBJ whole genome shotgun (WGS) entry which is preliminary data.</text>
</comment>
<feature type="transmembrane region" description="Helical" evidence="9">
    <location>
        <begin position="373"/>
        <end position="394"/>
    </location>
</feature>
<dbReference type="SUPFAM" id="SSF47616">
    <property type="entry name" value="GST C-terminal domain-like"/>
    <property type="match status" value="1"/>
</dbReference>
<evidence type="ECO:0000256" key="5">
    <source>
        <dbReference type="ARBA" id="ARBA00022692"/>
    </source>
</evidence>
<dbReference type="SFLD" id="SFLDG00358">
    <property type="entry name" value="Main_(cytGST)"/>
    <property type="match status" value="1"/>
</dbReference>
<keyword evidence="4" id="KW-1003">Cell membrane</keyword>
<dbReference type="GO" id="GO:0006857">
    <property type="term" value="P:oligopeptide transport"/>
    <property type="evidence" value="ECO:0007669"/>
    <property type="project" value="InterPro"/>
</dbReference>
<evidence type="ECO:0000256" key="9">
    <source>
        <dbReference type="SAM" id="Phobius"/>
    </source>
</evidence>
<feature type="transmembrane region" description="Helical" evidence="9">
    <location>
        <begin position="63"/>
        <end position="81"/>
    </location>
</feature>
<feature type="transmembrane region" description="Helical" evidence="9">
    <location>
        <begin position="129"/>
        <end position="150"/>
    </location>
</feature>
<dbReference type="InterPro" id="IPR010987">
    <property type="entry name" value="Glutathione-S-Trfase_C-like"/>
</dbReference>
<dbReference type="GO" id="GO:0005886">
    <property type="term" value="C:plasma membrane"/>
    <property type="evidence" value="ECO:0007669"/>
    <property type="project" value="UniProtKB-SubCell"/>
</dbReference>
<feature type="domain" description="GST C-terminal" evidence="11">
    <location>
        <begin position="544"/>
        <end position="657"/>
    </location>
</feature>
<feature type="transmembrane region" description="Helical" evidence="9">
    <location>
        <begin position="194"/>
        <end position="211"/>
    </location>
</feature>
<feature type="transmembrane region" description="Helical" evidence="9">
    <location>
        <begin position="171"/>
        <end position="188"/>
    </location>
</feature>
<proteinExistence type="inferred from homology"/>
<evidence type="ECO:0000256" key="3">
    <source>
        <dbReference type="ARBA" id="ARBA00022448"/>
    </source>
</evidence>
<reference evidence="13 14" key="1">
    <citation type="submission" date="2012-10" db="EMBL/GenBank/DDBJ databases">
        <title>Genome sequencing and analysis of entomopathogenic fungi Beauveria bassiana D1-5.</title>
        <authorList>
            <person name="Li Q."/>
            <person name="Wang L."/>
            <person name="Zhang Z."/>
            <person name="Wang Q."/>
            <person name="Ren J."/>
            <person name="Wang M."/>
            <person name="Xu W."/>
            <person name="Wang J."/>
            <person name="Lu Y."/>
            <person name="Du Q."/>
            <person name="Sun Z."/>
        </authorList>
    </citation>
    <scope>NUCLEOTIDE SEQUENCE [LARGE SCALE GENOMIC DNA]</scope>
    <source>
        <strain evidence="13 14">D1-5</strain>
    </source>
</reference>
<dbReference type="Pfam" id="PF00854">
    <property type="entry name" value="PTR2"/>
    <property type="match status" value="1"/>
</dbReference>
<dbReference type="NCBIfam" id="TIGR00924">
    <property type="entry name" value="yjdL_sub1_fam"/>
    <property type="match status" value="1"/>
</dbReference>
<gene>
    <name evidence="13" type="ORF">BBAD15_g1094</name>
</gene>
<dbReference type="PROSITE" id="PS50850">
    <property type="entry name" value="MFS"/>
    <property type="match status" value="1"/>
</dbReference>
<dbReference type="SFLD" id="SFLDG01150">
    <property type="entry name" value="Main.1:_Beta-like"/>
    <property type="match status" value="1"/>
</dbReference>
<dbReference type="InterPro" id="IPR040079">
    <property type="entry name" value="Glutathione_S-Trfase"/>
</dbReference>
<feature type="domain" description="Major facilitator superfamily (MFS) profile" evidence="12">
    <location>
        <begin position="1"/>
        <end position="433"/>
    </location>
</feature>
<dbReference type="PANTHER" id="PTHR44051">
    <property type="entry name" value="GLUTATHIONE S-TRANSFERASE-RELATED"/>
    <property type="match status" value="1"/>
</dbReference>
<feature type="transmembrane region" description="Helical" evidence="9">
    <location>
        <begin position="102"/>
        <end position="123"/>
    </location>
</feature>
<feature type="transmembrane region" description="Helical" evidence="9">
    <location>
        <begin position="223"/>
        <end position="242"/>
    </location>
</feature>
<comment type="similarity">
    <text evidence="8">Belongs to the major facilitator superfamily. Proton-dependent oligopeptide transporter (POT/PTR) (TC 2.A.17) family.</text>
</comment>
<feature type="transmembrane region" description="Helical" evidence="9">
    <location>
        <begin position="406"/>
        <end position="427"/>
    </location>
</feature>
<evidence type="ECO:0000313" key="14">
    <source>
        <dbReference type="Proteomes" id="UP000030106"/>
    </source>
</evidence>
<dbReference type="PROSITE" id="PS50404">
    <property type="entry name" value="GST_NTER"/>
    <property type="match status" value="1"/>
</dbReference>
<dbReference type="PROSITE" id="PS01023">
    <property type="entry name" value="PTR2_2"/>
    <property type="match status" value="1"/>
</dbReference>
<accession>A0A0A2W440</accession>
<evidence type="ECO:0000259" key="11">
    <source>
        <dbReference type="PROSITE" id="PS50405"/>
    </source>
</evidence>
<evidence type="ECO:0000256" key="1">
    <source>
        <dbReference type="ARBA" id="ARBA00004651"/>
    </source>
</evidence>
<dbReference type="PROSITE" id="PS50405">
    <property type="entry name" value="GST_CTER"/>
    <property type="match status" value="1"/>
</dbReference>
<feature type="transmembrane region" description="Helical" evidence="9">
    <location>
        <begin position="336"/>
        <end position="361"/>
    </location>
</feature>
<dbReference type="SFLD" id="SFLDS00019">
    <property type="entry name" value="Glutathione_Transferase_(cytos"/>
    <property type="match status" value="1"/>
</dbReference>
<evidence type="ECO:0000256" key="7">
    <source>
        <dbReference type="ARBA" id="ARBA00023136"/>
    </source>
</evidence>
<dbReference type="PROSITE" id="PS01022">
    <property type="entry name" value="PTR2_1"/>
    <property type="match status" value="1"/>
</dbReference>
<feature type="transmembrane region" description="Helical" evidence="9">
    <location>
        <begin position="40"/>
        <end position="57"/>
    </location>
</feature>
<dbReference type="Pfam" id="PF13409">
    <property type="entry name" value="GST_N_2"/>
    <property type="match status" value="1"/>
</dbReference>
<protein>
    <submittedName>
        <fullName evidence="13">Dipeptide and tripeptide permease A</fullName>
    </submittedName>
</protein>
<dbReference type="Gene3D" id="1.20.1050.10">
    <property type="match status" value="1"/>
</dbReference>
<feature type="transmembrane region" description="Helical" evidence="9">
    <location>
        <begin position="12"/>
        <end position="31"/>
    </location>
</feature>
<dbReference type="InterPro" id="IPR004046">
    <property type="entry name" value="GST_C"/>
</dbReference>
<dbReference type="EMBL" id="ANFO01000054">
    <property type="protein sequence ID" value="KGQ13170.1"/>
    <property type="molecule type" value="Genomic_DNA"/>
</dbReference>
<dbReference type="NCBIfam" id="NF007831">
    <property type="entry name" value="PRK10542.1"/>
    <property type="match status" value="1"/>
</dbReference>
<name>A0A0A2W440_BEABA</name>
<dbReference type="InterPro" id="IPR005279">
    <property type="entry name" value="Dipep/tripep_permease"/>
</dbReference>
<dbReference type="NCBIfam" id="NF007137">
    <property type="entry name" value="PRK09584.1"/>
    <property type="match status" value="1"/>
</dbReference>
<feature type="transmembrane region" description="Helical" evidence="9">
    <location>
        <begin position="273"/>
        <end position="291"/>
    </location>
</feature>
<feature type="domain" description="GST N-terminal" evidence="10">
    <location>
        <begin position="455"/>
        <end position="538"/>
    </location>
</feature>
<dbReference type="SUPFAM" id="SSF103473">
    <property type="entry name" value="MFS general substrate transporter"/>
    <property type="match status" value="1"/>
</dbReference>
<evidence type="ECO:0000256" key="6">
    <source>
        <dbReference type="ARBA" id="ARBA00022989"/>
    </source>
</evidence>
<dbReference type="InterPro" id="IPR036282">
    <property type="entry name" value="Glutathione-S-Trfase_C_sf"/>
</dbReference>
<dbReference type="InterPro" id="IPR020846">
    <property type="entry name" value="MFS_dom"/>
</dbReference>
<dbReference type="InterPro" id="IPR018456">
    <property type="entry name" value="PTR2_symporter_CS"/>
</dbReference>
<evidence type="ECO:0000256" key="2">
    <source>
        <dbReference type="ARBA" id="ARBA00007409"/>
    </source>
</evidence>
<keyword evidence="3 8" id="KW-0813">Transport</keyword>
<dbReference type="HOGENOM" id="CLU_417369_0_0_1"/>
<dbReference type="CDD" id="cd03057">
    <property type="entry name" value="GST_N_Beta"/>
    <property type="match status" value="1"/>
</dbReference>
<dbReference type="AlphaFoldDB" id="A0A0A2W440"/>
<dbReference type="SUPFAM" id="SSF52833">
    <property type="entry name" value="Thioredoxin-like"/>
    <property type="match status" value="1"/>
</dbReference>
<sequence>MLGMSEADSITLFSSFSALVYGLVAIGGWLGDKVLGTKRVIMLGTVVLAIGYALVAYSGHDVSVVYIGMATIAVGNGLFKANPSALLSTCYEKDDPRLDGAFTMYYMSINIGSFFSMLATPWLAAHYGWSTAFSLSFVGMLITLVNFIFCKKWVKNYGSKPDFAPVHFGKLLATIAGVVVLIAVATWLLHNQGIARAVLGVVALGIVLIFAKEAFAMKGAARRKMIVAFILMVEAIVFFVLYSQMPTSLNFFAIRNVGHDILGITFEAEQFQALNPFWIMIGSPILAAIYNKMGDRLPMPHKFAIGMVLCSFAFLVLPVGTKFANEAGIVSVNWLILSYALQSIGELMISGLGLAMVAQLVPQRLMGFIMGSWFLTTAGAAIIAGKVAGLMAVPENVTDPLLSLEVYGRVFLQIGIVTGVIAVLMLLTAPKLNRMTLSEDKAEKVNETATAALKEFVMKLYFKPGACSLSPHIILRESGLDFSLVKVDLATKLTENGDDFLAINPKGQVPALVLDDGSLLTEGVAIVQYLADKVPDRQLLAPAGSMTRYHTLEWLNYVATELHKGFSPLFNPATPEEFKAVVRKQMEKKFHYVNESLQDKQWLMGARFTVVDAYLFTVLRWAYGLKLDLAGLTNIEAYVERMKARPAVSAALTAEGI</sequence>
<dbReference type="FunFam" id="1.20.1250.20:FF:000017">
    <property type="entry name" value="Dipeptide and tripeptide permease A"/>
    <property type="match status" value="1"/>
</dbReference>
<dbReference type="InterPro" id="IPR036249">
    <property type="entry name" value="Thioredoxin-like_sf"/>
</dbReference>
<keyword evidence="5 8" id="KW-0812">Transmembrane</keyword>
<keyword evidence="6 9" id="KW-1133">Transmembrane helix</keyword>
<evidence type="ECO:0000256" key="8">
    <source>
        <dbReference type="RuleBase" id="RU003755"/>
    </source>
</evidence>